<dbReference type="Proteomes" id="UP000319722">
    <property type="component" value="Unassembled WGS sequence"/>
</dbReference>
<keyword evidence="1 2" id="KW-0129">CBS domain</keyword>
<dbReference type="InterPro" id="IPR046342">
    <property type="entry name" value="CBS_dom_sf"/>
</dbReference>
<dbReference type="CDD" id="cd04622">
    <property type="entry name" value="CBS_pair_HRP1_like"/>
    <property type="match status" value="1"/>
</dbReference>
<dbReference type="InterPro" id="IPR051257">
    <property type="entry name" value="Diverse_CBS-Domain"/>
</dbReference>
<sequence length="139" mass="15185">MHTIKDVMSRDVQVISPDATIAEAARQMRDGDFGMMPVGANDRMIGSISDRDIAVRAVAEGRSADTKVRDVMSDGIRWAYEDEPVERAVAIMGEYQIRRLPVVSRDKRLVGIVALGDLAVREAESEPAAEALCEISEPA</sequence>
<dbReference type="RefSeq" id="WP_145746772.1">
    <property type="nucleotide sequence ID" value="NZ_VIVL01000012.1"/>
</dbReference>
<dbReference type="PANTHER" id="PTHR43080:SF2">
    <property type="entry name" value="CBS DOMAIN-CONTAINING PROTEIN"/>
    <property type="match status" value="1"/>
</dbReference>
<evidence type="ECO:0000256" key="1">
    <source>
        <dbReference type="ARBA" id="ARBA00023122"/>
    </source>
</evidence>
<proteinExistence type="predicted"/>
<feature type="domain" description="CBS" evidence="3">
    <location>
        <begin position="8"/>
        <end position="66"/>
    </location>
</feature>
<dbReference type="SMART" id="SM00116">
    <property type="entry name" value="CBS"/>
    <property type="match status" value="2"/>
</dbReference>
<gene>
    <name evidence="4" type="ORF">FB547_11244</name>
</gene>
<dbReference type="Pfam" id="PF00571">
    <property type="entry name" value="CBS"/>
    <property type="match status" value="2"/>
</dbReference>
<accession>A0A561BC81</accession>
<dbReference type="PROSITE" id="PS51371">
    <property type="entry name" value="CBS"/>
    <property type="match status" value="2"/>
</dbReference>
<reference evidence="4 5" key="1">
    <citation type="submission" date="2019-06" db="EMBL/GenBank/DDBJ databases">
        <title>Sorghum-associated microbial communities from plants grown in Nebraska, USA.</title>
        <authorList>
            <person name="Schachtman D."/>
        </authorList>
    </citation>
    <scope>NUCLEOTIDE SEQUENCE [LARGE SCALE GENOMIC DNA]</scope>
    <source>
        <strain evidence="4 5">T529</strain>
    </source>
</reference>
<dbReference type="AlphaFoldDB" id="A0A561BC81"/>
<dbReference type="OrthoDB" id="9794094at2"/>
<name>A0A561BC81_9BURK</name>
<comment type="caution">
    <text evidence="4">The sequence shown here is derived from an EMBL/GenBank/DDBJ whole genome shotgun (WGS) entry which is preliminary data.</text>
</comment>
<protein>
    <submittedName>
        <fullName evidence="4">CBS domain-containing protein</fullName>
    </submittedName>
</protein>
<dbReference type="InterPro" id="IPR000644">
    <property type="entry name" value="CBS_dom"/>
</dbReference>
<evidence type="ECO:0000259" key="3">
    <source>
        <dbReference type="PROSITE" id="PS51371"/>
    </source>
</evidence>
<evidence type="ECO:0000313" key="5">
    <source>
        <dbReference type="Proteomes" id="UP000319722"/>
    </source>
</evidence>
<feature type="domain" description="CBS" evidence="3">
    <location>
        <begin position="72"/>
        <end position="130"/>
    </location>
</feature>
<organism evidence="4 5">
    <name type="scientific">Variovorax beijingensis</name>
    <dbReference type="NCBI Taxonomy" id="2496117"/>
    <lineage>
        <taxon>Bacteria</taxon>
        <taxon>Pseudomonadati</taxon>
        <taxon>Pseudomonadota</taxon>
        <taxon>Betaproteobacteria</taxon>
        <taxon>Burkholderiales</taxon>
        <taxon>Comamonadaceae</taxon>
        <taxon>Variovorax</taxon>
    </lineage>
</organism>
<evidence type="ECO:0000256" key="2">
    <source>
        <dbReference type="PROSITE-ProRule" id="PRU00703"/>
    </source>
</evidence>
<evidence type="ECO:0000313" key="4">
    <source>
        <dbReference type="EMBL" id="TWD76408.1"/>
    </source>
</evidence>
<dbReference type="Gene3D" id="3.10.580.10">
    <property type="entry name" value="CBS-domain"/>
    <property type="match status" value="1"/>
</dbReference>
<dbReference type="PANTHER" id="PTHR43080">
    <property type="entry name" value="CBS DOMAIN-CONTAINING PROTEIN CBSX3, MITOCHONDRIAL"/>
    <property type="match status" value="1"/>
</dbReference>
<dbReference type="SUPFAM" id="SSF54631">
    <property type="entry name" value="CBS-domain pair"/>
    <property type="match status" value="1"/>
</dbReference>
<dbReference type="EMBL" id="VIVL01000012">
    <property type="protein sequence ID" value="TWD76408.1"/>
    <property type="molecule type" value="Genomic_DNA"/>
</dbReference>